<dbReference type="EMBL" id="OB666405">
    <property type="protein sequence ID" value="CAD7233506.1"/>
    <property type="molecule type" value="Genomic_DNA"/>
</dbReference>
<dbReference type="GO" id="GO:0006102">
    <property type="term" value="P:isocitrate metabolic process"/>
    <property type="evidence" value="ECO:0007669"/>
    <property type="project" value="TreeGrafter"/>
</dbReference>
<organism evidence="3">
    <name type="scientific">Cyprideis torosa</name>
    <dbReference type="NCBI Taxonomy" id="163714"/>
    <lineage>
        <taxon>Eukaryota</taxon>
        <taxon>Metazoa</taxon>
        <taxon>Ecdysozoa</taxon>
        <taxon>Arthropoda</taxon>
        <taxon>Crustacea</taxon>
        <taxon>Oligostraca</taxon>
        <taxon>Ostracoda</taxon>
        <taxon>Podocopa</taxon>
        <taxon>Podocopida</taxon>
        <taxon>Cytherocopina</taxon>
        <taxon>Cytheroidea</taxon>
        <taxon>Cytherideidae</taxon>
        <taxon>Cyprideis</taxon>
    </lineage>
</organism>
<name>A0A7R8WR69_9CRUS</name>
<evidence type="ECO:0000313" key="3">
    <source>
        <dbReference type="EMBL" id="CAD7233506.1"/>
    </source>
</evidence>
<gene>
    <name evidence="3" type="ORF">CTOB1V02_LOCUS11328</name>
</gene>
<dbReference type="OrthoDB" id="10261637at2759"/>
<dbReference type="SUPFAM" id="SSF53659">
    <property type="entry name" value="Isocitrate/Isopropylmalate dehydrogenase-like"/>
    <property type="match status" value="1"/>
</dbReference>
<dbReference type="Pfam" id="PF00180">
    <property type="entry name" value="Iso_dh"/>
    <property type="match status" value="1"/>
</dbReference>
<keyword evidence="2" id="KW-0816">Tricarboxylic acid cycle</keyword>
<dbReference type="PANTHER" id="PTHR11835:SF42">
    <property type="entry name" value="ISOCITRATE DEHYDROGENASE [NAD] SUBUNIT BETA, MITOCHONDRIAL"/>
    <property type="match status" value="1"/>
</dbReference>
<protein>
    <submittedName>
        <fullName evidence="3">Uncharacterized protein</fullName>
    </submittedName>
</protein>
<dbReference type="PANTHER" id="PTHR11835">
    <property type="entry name" value="DECARBOXYLATING DEHYDROGENASES-ISOCITRATE, ISOPROPYLMALATE, TARTRATE"/>
    <property type="match status" value="1"/>
</dbReference>
<feature type="non-terminal residue" evidence="3">
    <location>
        <position position="1"/>
    </location>
</feature>
<evidence type="ECO:0000256" key="2">
    <source>
        <dbReference type="ARBA" id="ARBA00022532"/>
    </source>
</evidence>
<dbReference type="AlphaFoldDB" id="A0A7R8WR69"/>
<reference evidence="3" key="1">
    <citation type="submission" date="2020-11" db="EMBL/GenBank/DDBJ databases">
        <authorList>
            <person name="Tran Van P."/>
        </authorList>
    </citation>
    <scope>NUCLEOTIDE SEQUENCE</scope>
</reference>
<evidence type="ECO:0000256" key="1">
    <source>
        <dbReference type="ARBA" id="ARBA00007769"/>
    </source>
</evidence>
<proteinExistence type="inferred from homology"/>
<dbReference type="InterPro" id="IPR024084">
    <property type="entry name" value="IsoPropMal-DH-like_dom"/>
</dbReference>
<dbReference type="GO" id="GO:0006099">
    <property type="term" value="P:tricarboxylic acid cycle"/>
    <property type="evidence" value="ECO:0007669"/>
    <property type="project" value="UniProtKB-KW"/>
</dbReference>
<comment type="similarity">
    <text evidence="1">Belongs to the isocitrate and isopropylmalate dehydrogenases family.</text>
</comment>
<dbReference type="GO" id="GO:0005739">
    <property type="term" value="C:mitochondrion"/>
    <property type="evidence" value="ECO:0007669"/>
    <property type="project" value="TreeGrafter"/>
</dbReference>
<dbReference type="Gene3D" id="3.40.718.10">
    <property type="entry name" value="Isopropylmalate Dehydrogenase"/>
    <property type="match status" value="1"/>
</dbReference>
<sequence>QGARHVFDEAVGKNIANPIAFIMCGIRLLNFVGLDLHASRIQMAMEKVVHSQRVLTKDLGGFASTSNFTQAVVQNLRF</sequence>
<accession>A0A7R8WR69</accession>